<feature type="compositionally biased region" description="Acidic residues" evidence="1">
    <location>
        <begin position="510"/>
        <end position="523"/>
    </location>
</feature>
<comment type="caution">
    <text evidence="3">The sequence shown here is derived from an EMBL/GenBank/DDBJ whole genome shotgun (WGS) entry which is preliminary data.</text>
</comment>
<feature type="region of interest" description="Disordered" evidence="1">
    <location>
        <begin position="912"/>
        <end position="947"/>
    </location>
</feature>
<evidence type="ECO:0000313" key="4">
    <source>
        <dbReference type="Proteomes" id="UP000077202"/>
    </source>
</evidence>
<feature type="region of interest" description="Disordered" evidence="1">
    <location>
        <begin position="605"/>
        <end position="635"/>
    </location>
</feature>
<protein>
    <recommendedName>
        <fullName evidence="2">FHA domain-containing protein</fullName>
    </recommendedName>
</protein>
<gene>
    <name evidence="3" type="ORF">AXG93_1660s1160</name>
</gene>
<dbReference type="PROSITE" id="PS50006">
    <property type="entry name" value="FHA_DOMAIN"/>
    <property type="match status" value="1"/>
</dbReference>
<reference evidence="3" key="1">
    <citation type="submission" date="2016-03" db="EMBL/GenBank/DDBJ databases">
        <title>Mechanisms controlling the formation of the plant cell surface in tip-growing cells are functionally conserved among land plants.</title>
        <authorList>
            <person name="Honkanen S."/>
            <person name="Jones V.A."/>
            <person name="Morieri G."/>
            <person name="Champion C."/>
            <person name="Hetherington A.J."/>
            <person name="Kelly S."/>
            <person name="Saint-Marcoux D."/>
            <person name="Proust H."/>
            <person name="Prescott H."/>
            <person name="Dolan L."/>
        </authorList>
    </citation>
    <scope>NUCLEOTIDE SEQUENCE [LARGE SCALE GENOMIC DNA]</scope>
    <source>
        <tissue evidence="3">Whole gametophyte</tissue>
    </source>
</reference>
<sequence length="978" mass="107144">MTDSEAESNEVVAVVECSSALTANGDDSEAAAVVSPPRPALHLPGTLNLLRPRMSPDQVPGFKVPRFSSKNPPPARKPEPAISTKPPSNDEAIFELDRLAALINPPEPQGAASASAALRILKPKRKDVIWPPPPKGIQESQSEAKLKGNFAWKKKQVAAKSQKDFEGILAVINEYKLKIGEPLFPPDVFAGVRKVEEERKKRLEAIYANYNPSSLAEPSGCAEGPASSETGVDDGIATEVKLDAVEFVNRDRDDGSQENPIPSGPAIVSEVTGTNLTNKPGVEADIRGEGNSSATDHIIVDRVDGSSEHGMAAGIPVTGQAGAEGGTASESKSAGDRASSGGPQYAKPSWGAPPGHPFSLEVLKEGISLGIVDVSEKAAYMFGRSDRCDFVLEHPTVSRYHAVLQYNAKGQAFIFDMASTHGTFINKRQVKGQAYEKLNVGDIVRFGYSTRLHHFQGPTEFMPEEGLSKAERRAVRLLEAAQERAEREQSILRAKRNASSADGATWGMQEDAEEEEEEEDTEEITWQTFKGELTEKQQKTLEKVHKRNEKLANLKKENDAIQAKEISQGGLTQGQQTQIARNEQRMTQLVEELENMEETLNESIREAISGRSGTKRGGKKSLQNEDEDEDLSDDEFYDRASKLNARKKKEASQVVETAETLLDKKSSLSKEIESVRLLMKAEEEQDKQNGAKMEIESDDPLDQFMTNISTAIVQDRTARLQKELNSLTKESERVVRLLKIADPAGEALRKWEVKQSPESVTATADLAHKIDKRIFPRKDEAKDLASSIDREKDGEKDREAQGGTSDTKEDGSSEKTLDLRPLDPPIRLGAPVTQEKSEDKAVEFHHRETDGTAEFIPYKGRKKDRTESSTNKTTSEKAGNGAALAAEKREEEANGVDADVASSVELLLKHKRGLSEGGTDELTQIATESSQNPKKRKKKTYGPSKPSYMTIAEEEEIWVPPAGQTGDGRTALNEKYGY</sequence>
<feature type="domain" description="FHA" evidence="2">
    <location>
        <begin position="380"/>
        <end position="430"/>
    </location>
</feature>
<keyword evidence="4" id="KW-1185">Reference proteome</keyword>
<proteinExistence type="predicted"/>
<feature type="region of interest" description="Disordered" evidence="1">
    <location>
        <begin position="773"/>
        <end position="898"/>
    </location>
</feature>
<dbReference type="SMART" id="SM00240">
    <property type="entry name" value="FHA"/>
    <property type="match status" value="1"/>
</dbReference>
<feature type="region of interest" description="Disordered" evidence="1">
    <location>
        <begin position="311"/>
        <end position="351"/>
    </location>
</feature>
<dbReference type="EMBL" id="LVLJ01002842">
    <property type="protein sequence ID" value="OAE23358.1"/>
    <property type="molecule type" value="Genomic_DNA"/>
</dbReference>
<dbReference type="InterPro" id="IPR008984">
    <property type="entry name" value="SMAD_FHA_dom_sf"/>
</dbReference>
<evidence type="ECO:0000256" key="1">
    <source>
        <dbReference type="SAM" id="MobiDB-lite"/>
    </source>
</evidence>
<dbReference type="Proteomes" id="UP000077202">
    <property type="component" value="Unassembled WGS sequence"/>
</dbReference>
<evidence type="ECO:0000259" key="2">
    <source>
        <dbReference type="PROSITE" id="PS50006"/>
    </source>
</evidence>
<dbReference type="AlphaFoldDB" id="A0A176VR41"/>
<feature type="compositionally biased region" description="Basic and acidic residues" evidence="1">
    <location>
        <begin position="773"/>
        <end position="821"/>
    </location>
</feature>
<dbReference type="InterPro" id="IPR000253">
    <property type="entry name" value="FHA_dom"/>
</dbReference>
<name>A0A176VR41_MARPO</name>
<feature type="compositionally biased region" description="Low complexity" evidence="1">
    <location>
        <begin position="868"/>
        <end position="885"/>
    </location>
</feature>
<dbReference type="Pfam" id="PF00498">
    <property type="entry name" value="FHA"/>
    <property type="match status" value="1"/>
</dbReference>
<dbReference type="PANTHER" id="PTHR23308">
    <property type="entry name" value="NUCLEAR INHIBITOR OF PROTEIN PHOSPHATASE-1"/>
    <property type="match status" value="1"/>
</dbReference>
<feature type="region of interest" description="Disordered" evidence="1">
    <location>
        <begin position="24"/>
        <end position="90"/>
    </location>
</feature>
<accession>A0A176VR41</accession>
<feature type="region of interest" description="Disordered" evidence="1">
    <location>
        <begin position="251"/>
        <end position="273"/>
    </location>
</feature>
<dbReference type="Gene3D" id="2.60.200.20">
    <property type="match status" value="1"/>
</dbReference>
<dbReference type="SUPFAM" id="SSF49879">
    <property type="entry name" value="SMAD/FHA domain"/>
    <property type="match status" value="1"/>
</dbReference>
<dbReference type="CDD" id="cd22677">
    <property type="entry name" value="FHA_Kanadaptin"/>
    <property type="match status" value="1"/>
</dbReference>
<dbReference type="FunFam" id="2.60.200.20:FF:000053">
    <property type="entry name" value="Os06g0275900 protein"/>
    <property type="match status" value="1"/>
</dbReference>
<dbReference type="InterPro" id="IPR050923">
    <property type="entry name" value="Cell_Proc_Reg/RNA_Proc"/>
</dbReference>
<feature type="compositionally biased region" description="Acidic residues" evidence="1">
    <location>
        <begin position="624"/>
        <end position="635"/>
    </location>
</feature>
<feature type="region of interest" description="Disordered" evidence="1">
    <location>
        <begin position="491"/>
        <end position="524"/>
    </location>
</feature>
<feature type="compositionally biased region" description="Basic and acidic residues" evidence="1">
    <location>
        <begin position="835"/>
        <end position="850"/>
    </location>
</feature>
<evidence type="ECO:0000313" key="3">
    <source>
        <dbReference type="EMBL" id="OAE23358.1"/>
    </source>
</evidence>
<feature type="compositionally biased region" description="Polar residues" evidence="1">
    <location>
        <begin position="921"/>
        <end position="932"/>
    </location>
</feature>
<feature type="region of interest" description="Disordered" evidence="1">
    <location>
        <begin position="959"/>
        <end position="978"/>
    </location>
</feature>
<organism evidence="3 4">
    <name type="scientific">Marchantia polymorpha subsp. ruderalis</name>
    <dbReference type="NCBI Taxonomy" id="1480154"/>
    <lineage>
        <taxon>Eukaryota</taxon>
        <taxon>Viridiplantae</taxon>
        <taxon>Streptophyta</taxon>
        <taxon>Embryophyta</taxon>
        <taxon>Marchantiophyta</taxon>
        <taxon>Marchantiopsida</taxon>
        <taxon>Marchantiidae</taxon>
        <taxon>Marchantiales</taxon>
        <taxon>Marchantiaceae</taxon>
        <taxon>Marchantia</taxon>
    </lineage>
</organism>